<keyword evidence="2 7" id="KW-0812">Transmembrane</keyword>
<evidence type="ECO:0000256" key="4">
    <source>
        <dbReference type="ARBA" id="ARBA00023136"/>
    </source>
</evidence>
<feature type="region of interest" description="Disordered" evidence="6">
    <location>
        <begin position="329"/>
        <end position="350"/>
    </location>
</feature>
<evidence type="ECO:0000313" key="9">
    <source>
        <dbReference type="EMBL" id="KAF2494293.1"/>
    </source>
</evidence>
<feature type="domain" description="Rhodopsin" evidence="8">
    <location>
        <begin position="31"/>
        <end position="278"/>
    </location>
</feature>
<keyword evidence="10" id="KW-1185">Reference proteome</keyword>
<sequence>MTPEYIAFSEADQILAITGVFCGAAFMAVLLRIYVRAVMLKVFGSDDYLMVIAMVLGLATFGHFVAETHYGLGKHFLVMLTTPGMYQTFAKLLFFHSIWIMIAVSCVKISIALFLLRLSTRTPYKRFLISIIVFLVLFTITCSMTLIFQCIPVQAAWNTTLRPPPMGFGTAKCYSKTIFRDIGLFNSSINIATDILFATLPIPLVWSLKLNTRTKISLILILSLGFFASAAAIVKAVQQYNVLTDMDWTVHDSFNVWNYIELTVGIVAATLPSLKPLFGWLLNTARALTTAGSGNGGLKYGSGSKMALGYKRNNSLGYFRAGEGSGESEGSVAMESLPSRSGGDGGAIKSPYRVRVTAESSVLGITAGQRERDGSGSGEGGLPLQRLEAGRNGIVMTREVYVS</sequence>
<evidence type="ECO:0000256" key="2">
    <source>
        <dbReference type="ARBA" id="ARBA00022692"/>
    </source>
</evidence>
<proteinExistence type="inferred from homology"/>
<feature type="transmembrane region" description="Helical" evidence="7">
    <location>
        <begin position="47"/>
        <end position="66"/>
    </location>
</feature>
<evidence type="ECO:0000256" key="6">
    <source>
        <dbReference type="SAM" id="MobiDB-lite"/>
    </source>
</evidence>
<dbReference type="PANTHER" id="PTHR33048:SF167">
    <property type="entry name" value="INTEGRAL MEMBRANE PROTEIN"/>
    <property type="match status" value="1"/>
</dbReference>
<dbReference type="Pfam" id="PF20684">
    <property type="entry name" value="Fung_rhodopsin"/>
    <property type="match status" value="1"/>
</dbReference>
<dbReference type="EMBL" id="MU004191">
    <property type="protein sequence ID" value="KAF2494293.1"/>
    <property type="molecule type" value="Genomic_DNA"/>
</dbReference>
<gene>
    <name evidence="9" type="ORF">BU16DRAFT_512732</name>
</gene>
<name>A0A6A6QRD4_9PEZI</name>
<dbReference type="OrthoDB" id="5022096at2759"/>
<evidence type="ECO:0000256" key="7">
    <source>
        <dbReference type="SAM" id="Phobius"/>
    </source>
</evidence>
<feature type="transmembrane region" description="Helical" evidence="7">
    <location>
        <begin position="14"/>
        <end position="35"/>
    </location>
</feature>
<protein>
    <recommendedName>
        <fullName evidence="8">Rhodopsin domain-containing protein</fullName>
    </recommendedName>
</protein>
<feature type="transmembrane region" description="Helical" evidence="7">
    <location>
        <begin position="218"/>
        <end position="236"/>
    </location>
</feature>
<evidence type="ECO:0000256" key="5">
    <source>
        <dbReference type="ARBA" id="ARBA00038359"/>
    </source>
</evidence>
<feature type="transmembrane region" description="Helical" evidence="7">
    <location>
        <begin position="128"/>
        <end position="157"/>
    </location>
</feature>
<comment type="similarity">
    <text evidence="5">Belongs to the SAT4 family.</text>
</comment>
<dbReference type="InterPro" id="IPR052337">
    <property type="entry name" value="SAT4-like"/>
</dbReference>
<feature type="transmembrane region" description="Helical" evidence="7">
    <location>
        <begin position="256"/>
        <end position="274"/>
    </location>
</feature>
<dbReference type="AlphaFoldDB" id="A0A6A6QRD4"/>
<dbReference type="Proteomes" id="UP000799750">
    <property type="component" value="Unassembled WGS sequence"/>
</dbReference>
<feature type="transmembrane region" description="Helical" evidence="7">
    <location>
        <begin position="93"/>
        <end position="116"/>
    </location>
</feature>
<dbReference type="PANTHER" id="PTHR33048">
    <property type="entry name" value="PTH11-LIKE INTEGRAL MEMBRANE PROTEIN (AFU_ORTHOLOGUE AFUA_5G11245)"/>
    <property type="match status" value="1"/>
</dbReference>
<keyword evidence="4 7" id="KW-0472">Membrane</keyword>
<reference evidence="9" key="1">
    <citation type="journal article" date="2020" name="Stud. Mycol.">
        <title>101 Dothideomycetes genomes: a test case for predicting lifestyles and emergence of pathogens.</title>
        <authorList>
            <person name="Haridas S."/>
            <person name="Albert R."/>
            <person name="Binder M."/>
            <person name="Bloem J."/>
            <person name="Labutti K."/>
            <person name="Salamov A."/>
            <person name="Andreopoulos B."/>
            <person name="Baker S."/>
            <person name="Barry K."/>
            <person name="Bills G."/>
            <person name="Bluhm B."/>
            <person name="Cannon C."/>
            <person name="Castanera R."/>
            <person name="Culley D."/>
            <person name="Daum C."/>
            <person name="Ezra D."/>
            <person name="Gonzalez J."/>
            <person name="Henrissat B."/>
            <person name="Kuo A."/>
            <person name="Liang C."/>
            <person name="Lipzen A."/>
            <person name="Lutzoni F."/>
            <person name="Magnuson J."/>
            <person name="Mondo S."/>
            <person name="Nolan M."/>
            <person name="Ohm R."/>
            <person name="Pangilinan J."/>
            <person name="Park H.-J."/>
            <person name="Ramirez L."/>
            <person name="Alfaro M."/>
            <person name="Sun H."/>
            <person name="Tritt A."/>
            <person name="Yoshinaga Y."/>
            <person name="Zwiers L.-H."/>
            <person name="Turgeon B."/>
            <person name="Goodwin S."/>
            <person name="Spatafora J."/>
            <person name="Crous P."/>
            <person name="Grigoriev I."/>
        </authorList>
    </citation>
    <scope>NUCLEOTIDE SEQUENCE</scope>
    <source>
        <strain evidence="9">CBS 269.34</strain>
    </source>
</reference>
<evidence type="ECO:0000259" key="8">
    <source>
        <dbReference type="Pfam" id="PF20684"/>
    </source>
</evidence>
<organism evidence="9 10">
    <name type="scientific">Lophium mytilinum</name>
    <dbReference type="NCBI Taxonomy" id="390894"/>
    <lineage>
        <taxon>Eukaryota</taxon>
        <taxon>Fungi</taxon>
        <taxon>Dikarya</taxon>
        <taxon>Ascomycota</taxon>
        <taxon>Pezizomycotina</taxon>
        <taxon>Dothideomycetes</taxon>
        <taxon>Pleosporomycetidae</taxon>
        <taxon>Mytilinidiales</taxon>
        <taxon>Mytilinidiaceae</taxon>
        <taxon>Lophium</taxon>
    </lineage>
</organism>
<feature type="transmembrane region" description="Helical" evidence="7">
    <location>
        <begin position="184"/>
        <end position="206"/>
    </location>
</feature>
<feature type="region of interest" description="Disordered" evidence="6">
    <location>
        <begin position="365"/>
        <end position="385"/>
    </location>
</feature>
<comment type="subcellular location">
    <subcellularLocation>
        <location evidence="1">Membrane</location>
        <topology evidence="1">Multi-pass membrane protein</topology>
    </subcellularLocation>
</comment>
<keyword evidence="3 7" id="KW-1133">Transmembrane helix</keyword>
<dbReference type="InterPro" id="IPR049326">
    <property type="entry name" value="Rhodopsin_dom_fungi"/>
</dbReference>
<evidence type="ECO:0000256" key="1">
    <source>
        <dbReference type="ARBA" id="ARBA00004141"/>
    </source>
</evidence>
<dbReference type="GO" id="GO:0016020">
    <property type="term" value="C:membrane"/>
    <property type="evidence" value="ECO:0007669"/>
    <property type="project" value="UniProtKB-SubCell"/>
</dbReference>
<evidence type="ECO:0000256" key="3">
    <source>
        <dbReference type="ARBA" id="ARBA00022989"/>
    </source>
</evidence>
<accession>A0A6A6QRD4</accession>
<evidence type="ECO:0000313" key="10">
    <source>
        <dbReference type="Proteomes" id="UP000799750"/>
    </source>
</evidence>